<comment type="caution">
    <text evidence="3">The sequence shown here is derived from an EMBL/GenBank/DDBJ whole genome shotgun (WGS) entry which is preliminary data.</text>
</comment>
<dbReference type="InParanoid" id="A0A024GGF8"/>
<feature type="compositionally biased region" description="Basic and acidic residues" evidence="2">
    <location>
        <begin position="62"/>
        <end position="80"/>
    </location>
</feature>
<organism evidence="3 4">
    <name type="scientific">Albugo candida</name>
    <dbReference type="NCBI Taxonomy" id="65357"/>
    <lineage>
        <taxon>Eukaryota</taxon>
        <taxon>Sar</taxon>
        <taxon>Stramenopiles</taxon>
        <taxon>Oomycota</taxon>
        <taxon>Peronosporomycetes</taxon>
        <taxon>Albuginales</taxon>
        <taxon>Albuginaceae</taxon>
        <taxon>Albugo</taxon>
    </lineage>
</organism>
<evidence type="ECO:0000313" key="3">
    <source>
        <dbReference type="EMBL" id="CCI45947.1"/>
    </source>
</evidence>
<dbReference type="Proteomes" id="UP000053237">
    <property type="component" value="Unassembled WGS sequence"/>
</dbReference>
<feature type="compositionally biased region" description="Polar residues" evidence="2">
    <location>
        <begin position="1"/>
        <end position="10"/>
    </location>
</feature>
<evidence type="ECO:0000256" key="1">
    <source>
        <dbReference type="SAM" id="Coils"/>
    </source>
</evidence>
<dbReference type="AlphaFoldDB" id="A0A024GGF8"/>
<gene>
    <name evidence="3" type="ORF">BN9_068570</name>
</gene>
<sequence>MLDSRTSSNPLRDESAAPAPRKRVISRKEKLEIADIVNEVRGKRLQPSSDIKRVEISSKVRVNRKAEKNESQRRTKEMNRDNALPTLSERRRLSTRKQSLAGKPGNAHTVTNATSNIRRISRRHTAKSTFFDRHKGRIREQMRLTLHINGNVVVKFQGRTRELKNLKQEVIEKEAVITQLEDRIGNLERQRKRVEQESVRLEQEILMVNLQRTKITGTVEEERQQRETQKNFSQKTAEPFLQEQNEVARDHEIKGKAFRKSARTQSIATSILSSRCISKEPAVLKSSRRNRWSLNIPKQEQVQDKSHQIDHSLLEEDVGNQFYRDVPEFDSEEAYRSALLNLVNIQDDYYQS</sequence>
<evidence type="ECO:0000256" key="2">
    <source>
        <dbReference type="SAM" id="MobiDB-lite"/>
    </source>
</evidence>
<feature type="region of interest" description="Disordered" evidence="2">
    <location>
        <begin position="62"/>
        <end position="110"/>
    </location>
</feature>
<keyword evidence="1" id="KW-0175">Coiled coil</keyword>
<feature type="coiled-coil region" evidence="1">
    <location>
        <begin position="163"/>
        <end position="211"/>
    </location>
</feature>
<dbReference type="EMBL" id="CAIX01000112">
    <property type="protein sequence ID" value="CCI45947.1"/>
    <property type="molecule type" value="Genomic_DNA"/>
</dbReference>
<name>A0A024GGF8_9STRA</name>
<accession>A0A024GGF8</accession>
<evidence type="ECO:0000313" key="4">
    <source>
        <dbReference type="Proteomes" id="UP000053237"/>
    </source>
</evidence>
<keyword evidence="4" id="KW-1185">Reference proteome</keyword>
<reference evidence="3 4" key="1">
    <citation type="submission" date="2012-05" db="EMBL/GenBank/DDBJ databases">
        <title>Recombination and specialization in a pathogen metapopulation.</title>
        <authorList>
            <person name="Gardiner A."/>
            <person name="Kemen E."/>
            <person name="Schultz-Larsen T."/>
            <person name="MacLean D."/>
            <person name="Van Oosterhout C."/>
            <person name="Jones J.D.G."/>
        </authorList>
    </citation>
    <scope>NUCLEOTIDE SEQUENCE [LARGE SCALE GENOMIC DNA]</scope>
    <source>
        <strain evidence="3 4">Ac Nc2</strain>
    </source>
</reference>
<protein>
    <submittedName>
        <fullName evidence="3">Uncharacterized protein</fullName>
    </submittedName>
</protein>
<feature type="region of interest" description="Disordered" evidence="2">
    <location>
        <begin position="1"/>
        <end position="25"/>
    </location>
</feature>
<proteinExistence type="predicted"/>